<comment type="function">
    <text evidence="11">Catalyzes the reduction of fatty acyl-CoA to fatty alcohols.</text>
</comment>
<accession>B3M2L2</accession>
<dbReference type="FunCoup" id="B3M2L2">
    <property type="interactions" value="88"/>
</dbReference>
<dbReference type="KEGG" id="dan:6499850"/>
<evidence type="ECO:0000256" key="6">
    <source>
        <dbReference type="ARBA" id="ARBA00022989"/>
    </source>
</evidence>
<feature type="transmembrane region" description="Helical" evidence="11">
    <location>
        <begin position="357"/>
        <end position="377"/>
    </location>
</feature>
<dbReference type="OMA" id="WYPFLHT"/>
<dbReference type="AlphaFoldDB" id="B3M2L2"/>
<sequence>MDCDIRAFYKDKVVFMTGATGFLGKVIIEKLLRSTEVKRIYSMVRSKRGQNIQDRLKLWKADPLFDVLLRSKPDALQRVHAIAGDCFEPDLGISEQDRGILASEVQVVIHGAATVKFNEPLHIALAINTRATRLMLQLAKEMKKLVAYLHVSTAYSNSVIFRIEEKFYPDLLTCGSEKVLALSELVSDQVLDGMEPALRGDFPNTYAYTKALAEDVILKEAGSLPVSIYRPSIIIATYKEPLVGWVDNLYGPIGMIFGIAFGVLRMLCFNKSSYNSFVPGDYAGNVAIASIWQTAKDKKLTSRNPVDIPPKIYAFGAGKNLIQNKDFLNYALALREEIPLTQMIWYPFLFNVPSPTLYSIVAFFVHILPGYIFDLVLRLSGKKPRLIKLYKVIHENIFTTRYFTTNTFYFEVDNTNRLRDQMSSEEKTIFEFDMASLDWKEYWNQALKGMRVYLGKEPMTPESLTQGRRLLWKLKWAHYSIVTVIAFIAGYLLWFMIKLFML</sequence>
<reference evidence="14 15" key="1">
    <citation type="journal article" date="2007" name="Nature">
        <title>Evolution of genes and genomes on the Drosophila phylogeny.</title>
        <authorList>
            <consortium name="Drosophila 12 Genomes Consortium"/>
            <person name="Clark A.G."/>
            <person name="Eisen M.B."/>
            <person name="Smith D.R."/>
            <person name="Bergman C.M."/>
            <person name="Oliver B."/>
            <person name="Markow T.A."/>
            <person name="Kaufman T.C."/>
            <person name="Kellis M."/>
            <person name="Gelbart W."/>
            <person name="Iyer V.N."/>
            <person name="Pollard D.A."/>
            <person name="Sackton T.B."/>
            <person name="Larracuente A.M."/>
            <person name="Singh N.D."/>
            <person name="Abad J.P."/>
            <person name="Abt D.N."/>
            <person name="Adryan B."/>
            <person name="Aguade M."/>
            <person name="Akashi H."/>
            <person name="Anderson W.W."/>
            <person name="Aquadro C.F."/>
            <person name="Ardell D.H."/>
            <person name="Arguello R."/>
            <person name="Artieri C.G."/>
            <person name="Barbash D.A."/>
            <person name="Barker D."/>
            <person name="Barsanti P."/>
            <person name="Batterham P."/>
            <person name="Batzoglou S."/>
            <person name="Begun D."/>
            <person name="Bhutkar A."/>
            <person name="Blanco E."/>
            <person name="Bosak S.A."/>
            <person name="Bradley R.K."/>
            <person name="Brand A.D."/>
            <person name="Brent M.R."/>
            <person name="Brooks A.N."/>
            <person name="Brown R.H."/>
            <person name="Butlin R.K."/>
            <person name="Caggese C."/>
            <person name="Calvi B.R."/>
            <person name="Bernardo de Carvalho A."/>
            <person name="Caspi A."/>
            <person name="Castrezana S."/>
            <person name="Celniker S.E."/>
            <person name="Chang J.L."/>
            <person name="Chapple C."/>
            <person name="Chatterji S."/>
            <person name="Chinwalla A."/>
            <person name="Civetta A."/>
            <person name="Clifton S.W."/>
            <person name="Comeron J.M."/>
            <person name="Costello J.C."/>
            <person name="Coyne J.A."/>
            <person name="Daub J."/>
            <person name="David R.G."/>
            <person name="Delcher A.L."/>
            <person name="Delehaunty K."/>
            <person name="Do C.B."/>
            <person name="Ebling H."/>
            <person name="Edwards K."/>
            <person name="Eickbush T."/>
            <person name="Evans J.D."/>
            <person name="Filipski A."/>
            <person name="Findeiss S."/>
            <person name="Freyhult E."/>
            <person name="Fulton L."/>
            <person name="Fulton R."/>
            <person name="Garcia A.C."/>
            <person name="Gardiner A."/>
            <person name="Garfield D.A."/>
            <person name="Garvin B.E."/>
            <person name="Gibson G."/>
            <person name="Gilbert D."/>
            <person name="Gnerre S."/>
            <person name="Godfrey J."/>
            <person name="Good R."/>
            <person name="Gotea V."/>
            <person name="Gravely B."/>
            <person name="Greenberg A.J."/>
            <person name="Griffiths-Jones S."/>
            <person name="Gross S."/>
            <person name="Guigo R."/>
            <person name="Gustafson E.A."/>
            <person name="Haerty W."/>
            <person name="Hahn M.W."/>
            <person name="Halligan D.L."/>
            <person name="Halpern A.L."/>
            <person name="Halter G.M."/>
            <person name="Han M.V."/>
            <person name="Heger A."/>
            <person name="Hillier L."/>
            <person name="Hinrichs A.S."/>
            <person name="Holmes I."/>
            <person name="Hoskins R.A."/>
            <person name="Hubisz M.J."/>
            <person name="Hultmark D."/>
            <person name="Huntley M.A."/>
            <person name="Jaffe D.B."/>
            <person name="Jagadeeshan S."/>
            <person name="Jeck W.R."/>
            <person name="Johnson J."/>
            <person name="Jones C.D."/>
            <person name="Jordan W.C."/>
            <person name="Karpen G.H."/>
            <person name="Kataoka E."/>
            <person name="Keightley P.D."/>
            <person name="Kheradpour P."/>
            <person name="Kirkness E.F."/>
            <person name="Koerich L.B."/>
            <person name="Kristiansen K."/>
            <person name="Kudrna D."/>
            <person name="Kulathinal R.J."/>
            <person name="Kumar S."/>
            <person name="Kwok R."/>
            <person name="Lander E."/>
            <person name="Langley C.H."/>
            <person name="Lapoint R."/>
            <person name="Lazzaro B.P."/>
            <person name="Lee S.J."/>
            <person name="Levesque L."/>
            <person name="Li R."/>
            <person name="Lin C.F."/>
            <person name="Lin M.F."/>
            <person name="Lindblad-Toh K."/>
            <person name="Llopart A."/>
            <person name="Long M."/>
            <person name="Low L."/>
            <person name="Lozovsky E."/>
            <person name="Lu J."/>
            <person name="Luo M."/>
            <person name="Machado C.A."/>
            <person name="Makalowski W."/>
            <person name="Marzo M."/>
            <person name="Matsuda M."/>
            <person name="Matzkin L."/>
            <person name="McAllister B."/>
            <person name="McBride C.S."/>
            <person name="McKernan B."/>
            <person name="McKernan K."/>
            <person name="Mendez-Lago M."/>
            <person name="Minx P."/>
            <person name="Mollenhauer M.U."/>
            <person name="Montooth K."/>
            <person name="Mount S.M."/>
            <person name="Mu X."/>
            <person name="Myers E."/>
            <person name="Negre B."/>
            <person name="Newfeld S."/>
            <person name="Nielsen R."/>
            <person name="Noor M.A."/>
            <person name="O'Grady P."/>
            <person name="Pachter L."/>
            <person name="Papaceit M."/>
            <person name="Parisi M.J."/>
            <person name="Parisi M."/>
            <person name="Parts L."/>
            <person name="Pedersen J.S."/>
            <person name="Pesole G."/>
            <person name="Phillippy A.M."/>
            <person name="Ponting C.P."/>
            <person name="Pop M."/>
            <person name="Porcelli D."/>
            <person name="Powell J.R."/>
            <person name="Prohaska S."/>
            <person name="Pruitt K."/>
            <person name="Puig M."/>
            <person name="Quesneville H."/>
            <person name="Ram K.R."/>
            <person name="Rand D."/>
            <person name="Rasmussen M.D."/>
            <person name="Reed L.K."/>
            <person name="Reenan R."/>
            <person name="Reily A."/>
            <person name="Remington K.A."/>
            <person name="Rieger T.T."/>
            <person name="Ritchie M.G."/>
            <person name="Robin C."/>
            <person name="Rogers Y.H."/>
            <person name="Rohde C."/>
            <person name="Rozas J."/>
            <person name="Rubenfield M.J."/>
            <person name="Ruiz A."/>
            <person name="Russo S."/>
            <person name="Salzberg S.L."/>
            <person name="Sanchez-Gracia A."/>
            <person name="Saranga D.J."/>
            <person name="Sato H."/>
            <person name="Schaeffer S.W."/>
            <person name="Schatz M.C."/>
            <person name="Schlenke T."/>
            <person name="Schwartz R."/>
            <person name="Segarra C."/>
            <person name="Singh R.S."/>
            <person name="Sirot L."/>
            <person name="Sirota M."/>
            <person name="Sisneros N.B."/>
            <person name="Smith C.D."/>
            <person name="Smith T.F."/>
            <person name="Spieth J."/>
            <person name="Stage D.E."/>
            <person name="Stark A."/>
            <person name="Stephan W."/>
            <person name="Strausberg R.L."/>
            <person name="Strempel S."/>
            <person name="Sturgill D."/>
            <person name="Sutton G."/>
            <person name="Sutton G.G."/>
            <person name="Tao W."/>
            <person name="Teichmann S."/>
            <person name="Tobari Y.N."/>
            <person name="Tomimura Y."/>
            <person name="Tsolas J.M."/>
            <person name="Valente V.L."/>
            <person name="Venter E."/>
            <person name="Venter J.C."/>
            <person name="Vicario S."/>
            <person name="Vieira F.G."/>
            <person name="Vilella A.J."/>
            <person name="Villasante A."/>
            <person name="Walenz B."/>
            <person name="Wang J."/>
            <person name="Wasserman M."/>
            <person name="Watts T."/>
            <person name="Wilson D."/>
            <person name="Wilson R.K."/>
            <person name="Wing R.A."/>
            <person name="Wolfner M.F."/>
            <person name="Wong A."/>
            <person name="Wong G.K."/>
            <person name="Wu C.I."/>
            <person name="Wu G."/>
            <person name="Yamamoto D."/>
            <person name="Yang H.P."/>
            <person name="Yang S.P."/>
            <person name="Yorke J.A."/>
            <person name="Yoshida K."/>
            <person name="Zdobnov E."/>
            <person name="Zhang P."/>
            <person name="Zhang Y."/>
            <person name="Zimin A.V."/>
            <person name="Baldwin J."/>
            <person name="Abdouelleil A."/>
            <person name="Abdulkadir J."/>
            <person name="Abebe A."/>
            <person name="Abera B."/>
            <person name="Abreu J."/>
            <person name="Acer S.C."/>
            <person name="Aftuck L."/>
            <person name="Alexander A."/>
            <person name="An P."/>
            <person name="Anderson E."/>
            <person name="Anderson S."/>
            <person name="Arachi H."/>
            <person name="Azer M."/>
            <person name="Bachantsang P."/>
            <person name="Barry A."/>
            <person name="Bayul T."/>
            <person name="Berlin A."/>
            <person name="Bessette D."/>
            <person name="Bloom T."/>
            <person name="Blye J."/>
            <person name="Boguslavskiy L."/>
            <person name="Bonnet C."/>
            <person name="Boukhgalter B."/>
            <person name="Bourzgui I."/>
            <person name="Brown A."/>
            <person name="Cahill P."/>
            <person name="Channer S."/>
            <person name="Cheshatsang Y."/>
            <person name="Chuda L."/>
            <person name="Citroen M."/>
            <person name="Collymore A."/>
            <person name="Cooke P."/>
            <person name="Costello M."/>
            <person name="D'Aco K."/>
            <person name="Daza R."/>
            <person name="De Haan G."/>
            <person name="DeGray S."/>
            <person name="DeMaso C."/>
            <person name="Dhargay N."/>
            <person name="Dooley K."/>
            <person name="Dooley E."/>
            <person name="Doricent M."/>
            <person name="Dorje P."/>
            <person name="Dorjee K."/>
            <person name="Dupes A."/>
            <person name="Elong R."/>
            <person name="Falk J."/>
            <person name="Farina A."/>
            <person name="Faro S."/>
            <person name="Ferguson D."/>
            <person name="Fisher S."/>
            <person name="Foley C.D."/>
            <person name="Franke A."/>
            <person name="Friedrich D."/>
            <person name="Gadbois L."/>
            <person name="Gearin G."/>
            <person name="Gearin C.R."/>
            <person name="Giannoukos G."/>
            <person name="Goode T."/>
            <person name="Graham J."/>
            <person name="Grandbois E."/>
            <person name="Grewal S."/>
            <person name="Gyaltsen K."/>
            <person name="Hafez N."/>
            <person name="Hagos B."/>
            <person name="Hall J."/>
            <person name="Henson C."/>
            <person name="Hollinger A."/>
            <person name="Honan T."/>
            <person name="Huard M.D."/>
            <person name="Hughes L."/>
            <person name="Hurhula B."/>
            <person name="Husby M.E."/>
            <person name="Kamat A."/>
            <person name="Kanga B."/>
            <person name="Kashin S."/>
            <person name="Khazanovich D."/>
            <person name="Kisner P."/>
            <person name="Lance K."/>
            <person name="Lara M."/>
            <person name="Lee W."/>
            <person name="Lennon N."/>
            <person name="Letendre F."/>
            <person name="LeVine R."/>
            <person name="Lipovsky A."/>
            <person name="Liu X."/>
            <person name="Liu J."/>
            <person name="Liu S."/>
            <person name="Lokyitsang T."/>
            <person name="Lokyitsang Y."/>
            <person name="Lubonja R."/>
            <person name="Lui A."/>
            <person name="MacDonald P."/>
            <person name="Magnisalis V."/>
            <person name="Maru K."/>
            <person name="Matthews C."/>
            <person name="McCusker W."/>
            <person name="McDonough S."/>
            <person name="Mehta T."/>
            <person name="Meldrim J."/>
            <person name="Meneus L."/>
            <person name="Mihai O."/>
            <person name="Mihalev A."/>
            <person name="Mihova T."/>
            <person name="Mittelman R."/>
            <person name="Mlenga V."/>
            <person name="Montmayeur A."/>
            <person name="Mulrain L."/>
            <person name="Navidi A."/>
            <person name="Naylor J."/>
            <person name="Negash T."/>
            <person name="Nguyen T."/>
            <person name="Nguyen N."/>
            <person name="Nicol R."/>
            <person name="Norbu C."/>
            <person name="Norbu N."/>
            <person name="Novod N."/>
            <person name="O'Neill B."/>
            <person name="Osman S."/>
            <person name="Markiewicz E."/>
            <person name="Oyono O.L."/>
            <person name="Patti C."/>
            <person name="Phunkhang P."/>
            <person name="Pierre F."/>
            <person name="Priest M."/>
            <person name="Raghuraman S."/>
            <person name="Rege F."/>
            <person name="Reyes R."/>
            <person name="Rise C."/>
            <person name="Rogov P."/>
            <person name="Ross K."/>
            <person name="Ryan E."/>
            <person name="Settipalli S."/>
            <person name="Shea T."/>
            <person name="Sherpa N."/>
            <person name="Shi L."/>
            <person name="Shih D."/>
            <person name="Sparrow T."/>
            <person name="Spaulding J."/>
            <person name="Stalker J."/>
            <person name="Stange-Thomann N."/>
            <person name="Stavropoulos S."/>
            <person name="Stone C."/>
            <person name="Strader C."/>
            <person name="Tesfaye S."/>
            <person name="Thomson T."/>
            <person name="Thoulutsang Y."/>
            <person name="Thoulutsang D."/>
            <person name="Topham K."/>
            <person name="Topping I."/>
            <person name="Tsamla T."/>
            <person name="Vassiliev H."/>
            <person name="Vo A."/>
            <person name="Wangchuk T."/>
            <person name="Wangdi T."/>
            <person name="Weiand M."/>
            <person name="Wilkinson J."/>
            <person name="Wilson A."/>
            <person name="Yadav S."/>
            <person name="Young G."/>
            <person name="Yu Q."/>
            <person name="Zembek L."/>
            <person name="Zhong D."/>
            <person name="Zimmer A."/>
            <person name="Zwirko Z."/>
            <person name="Jaffe D.B."/>
            <person name="Alvarez P."/>
            <person name="Brockman W."/>
            <person name="Butler J."/>
            <person name="Chin C."/>
            <person name="Gnerre S."/>
            <person name="Grabherr M."/>
            <person name="Kleber M."/>
            <person name="Mauceli E."/>
            <person name="MacCallum I."/>
        </authorList>
    </citation>
    <scope>NUCLEOTIDE SEQUENCE [LARGE SCALE GENOMIC DNA]</scope>
    <source>
        <strain evidence="15">Tucson 14024-0371.13</strain>
    </source>
</reference>
<dbReference type="GO" id="GO:0102965">
    <property type="term" value="F:alcohol-forming long-chain fatty acyl-CoA reductase activity"/>
    <property type="evidence" value="ECO:0007669"/>
    <property type="project" value="UniProtKB-EC"/>
</dbReference>
<dbReference type="InterPro" id="IPR036291">
    <property type="entry name" value="NAD(P)-bd_dom_sf"/>
</dbReference>
<dbReference type="EMBL" id="CH902617">
    <property type="protein sequence ID" value="EDV42333.1"/>
    <property type="molecule type" value="Genomic_DNA"/>
</dbReference>
<dbReference type="InterPro" id="IPR013120">
    <property type="entry name" value="FAR_NAD-bd"/>
</dbReference>
<dbReference type="HOGENOM" id="CLU_024661_0_2_1"/>
<dbReference type="OrthoDB" id="429813at2759"/>
<dbReference type="InParanoid" id="B3M2L2"/>
<name>B3M2L2_DROAN</name>
<dbReference type="Proteomes" id="UP000007801">
    <property type="component" value="Unassembled WGS sequence"/>
</dbReference>
<evidence type="ECO:0000256" key="9">
    <source>
        <dbReference type="ARBA" id="ARBA00023136"/>
    </source>
</evidence>
<dbReference type="InterPro" id="IPR026055">
    <property type="entry name" value="FAR"/>
</dbReference>
<keyword evidence="15" id="KW-1185">Reference proteome</keyword>
<evidence type="ECO:0000256" key="5">
    <source>
        <dbReference type="ARBA" id="ARBA00022857"/>
    </source>
</evidence>
<dbReference type="GO" id="GO:0016020">
    <property type="term" value="C:membrane"/>
    <property type="evidence" value="ECO:0007669"/>
    <property type="project" value="UniProtKB-SubCell"/>
</dbReference>
<protein>
    <recommendedName>
        <fullName evidence="11">Fatty acyl-CoA reductase</fullName>
        <ecNumber evidence="11">1.2.1.84</ecNumber>
    </recommendedName>
</protein>
<dbReference type="PANTHER" id="PTHR11011">
    <property type="entry name" value="MALE STERILITY PROTEIN 2-RELATED"/>
    <property type="match status" value="1"/>
</dbReference>
<keyword evidence="9 11" id="KW-0472">Membrane</keyword>
<comment type="similarity">
    <text evidence="2 11">Belongs to the fatty acyl-CoA reductase family.</text>
</comment>
<evidence type="ECO:0000256" key="7">
    <source>
        <dbReference type="ARBA" id="ARBA00023002"/>
    </source>
</evidence>
<organism evidence="14 15">
    <name type="scientific">Drosophila ananassae</name>
    <name type="common">Fruit fly</name>
    <dbReference type="NCBI Taxonomy" id="7217"/>
    <lineage>
        <taxon>Eukaryota</taxon>
        <taxon>Metazoa</taxon>
        <taxon>Ecdysozoa</taxon>
        <taxon>Arthropoda</taxon>
        <taxon>Hexapoda</taxon>
        <taxon>Insecta</taxon>
        <taxon>Pterygota</taxon>
        <taxon>Neoptera</taxon>
        <taxon>Endopterygota</taxon>
        <taxon>Diptera</taxon>
        <taxon>Brachycera</taxon>
        <taxon>Muscomorpha</taxon>
        <taxon>Ephydroidea</taxon>
        <taxon>Drosophilidae</taxon>
        <taxon>Drosophila</taxon>
        <taxon>Sophophora</taxon>
    </lineage>
</organism>
<evidence type="ECO:0000313" key="15">
    <source>
        <dbReference type="Proteomes" id="UP000007801"/>
    </source>
</evidence>
<dbReference type="CDD" id="cd09071">
    <property type="entry name" value="FAR_C"/>
    <property type="match status" value="1"/>
</dbReference>
<dbReference type="eggNOG" id="KOG1221">
    <property type="taxonomic scope" value="Eukaryota"/>
</dbReference>
<proteinExistence type="inferred from homology"/>
<keyword evidence="6 11" id="KW-1133">Transmembrane helix</keyword>
<evidence type="ECO:0000256" key="3">
    <source>
        <dbReference type="ARBA" id="ARBA00022516"/>
    </source>
</evidence>
<feature type="domain" description="Thioester reductase (TE)" evidence="13">
    <location>
        <begin position="17"/>
        <end position="285"/>
    </location>
</feature>
<evidence type="ECO:0000256" key="4">
    <source>
        <dbReference type="ARBA" id="ARBA00022692"/>
    </source>
</evidence>
<dbReference type="STRING" id="7217.B3M2L2"/>
<dbReference type="Pfam" id="PF07993">
    <property type="entry name" value="NAD_binding_4"/>
    <property type="match status" value="1"/>
</dbReference>
<feature type="transmembrane region" description="Helical" evidence="11">
    <location>
        <begin position="476"/>
        <end position="497"/>
    </location>
</feature>
<feature type="transmembrane region" description="Helical" evidence="11">
    <location>
        <begin position="249"/>
        <end position="268"/>
    </location>
</feature>
<dbReference type="FunFam" id="3.40.50.720:FF:000143">
    <property type="entry name" value="Fatty acyl-CoA reductase"/>
    <property type="match status" value="1"/>
</dbReference>
<keyword evidence="3 11" id="KW-0444">Lipid biosynthesis</keyword>
<gene>
    <name evidence="14" type="primary">Dana\GF17061</name>
    <name evidence="14" type="synonym">dana_GLEANR_18329</name>
    <name evidence="14" type="ORF">GF17061</name>
</gene>
<keyword evidence="7 11" id="KW-0560">Oxidoreductase</keyword>
<dbReference type="PhylomeDB" id="B3M2L2"/>
<comment type="catalytic activity">
    <reaction evidence="10 11">
        <text>a long-chain fatty acyl-CoA + 2 NADPH + 2 H(+) = a long-chain primary fatty alcohol + 2 NADP(+) + CoA</text>
        <dbReference type="Rhea" id="RHEA:52716"/>
        <dbReference type="ChEBI" id="CHEBI:15378"/>
        <dbReference type="ChEBI" id="CHEBI:57287"/>
        <dbReference type="ChEBI" id="CHEBI:57783"/>
        <dbReference type="ChEBI" id="CHEBI:58349"/>
        <dbReference type="ChEBI" id="CHEBI:77396"/>
        <dbReference type="ChEBI" id="CHEBI:83139"/>
        <dbReference type="EC" id="1.2.1.84"/>
    </reaction>
</comment>
<feature type="domain" description="Fatty acyl-CoA reductase C-terminal" evidence="12">
    <location>
        <begin position="366"/>
        <end position="457"/>
    </location>
</feature>
<dbReference type="SUPFAM" id="SSF51735">
    <property type="entry name" value="NAD(P)-binding Rossmann-fold domains"/>
    <property type="match status" value="1"/>
</dbReference>
<evidence type="ECO:0000256" key="11">
    <source>
        <dbReference type="RuleBase" id="RU363097"/>
    </source>
</evidence>
<dbReference type="CDD" id="cd05236">
    <property type="entry name" value="FAR-N_SDR_e"/>
    <property type="match status" value="1"/>
</dbReference>
<dbReference type="GO" id="GO:0005777">
    <property type="term" value="C:peroxisome"/>
    <property type="evidence" value="ECO:0007669"/>
    <property type="project" value="TreeGrafter"/>
</dbReference>
<evidence type="ECO:0000256" key="8">
    <source>
        <dbReference type="ARBA" id="ARBA00023098"/>
    </source>
</evidence>
<keyword evidence="4 11" id="KW-0812">Transmembrane</keyword>
<dbReference type="EC" id="1.2.1.84" evidence="11"/>
<evidence type="ECO:0000313" key="14">
    <source>
        <dbReference type="EMBL" id="EDV42333.1"/>
    </source>
</evidence>
<comment type="subcellular location">
    <subcellularLocation>
        <location evidence="1">Membrane</location>
        <topology evidence="1">Multi-pass membrane protein</topology>
    </subcellularLocation>
</comment>
<dbReference type="InterPro" id="IPR033640">
    <property type="entry name" value="FAR_C"/>
</dbReference>
<dbReference type="PANTHER" id="PTHR11011:SF60">
    <property type="entry name" value="FATTY ACYL-COA REDUCTASE-RELATED"/>
    <property type="match status" value="1"/>
</dbReference>
<dbReference type="GO" id="GO:0035336">
    <property type="term" value="P:long-chain fatty-acyl-CoA metabolic process"/>
    <property type="evidence" value="ECO:0007669"/>
    <property type="project" value="TreeGrafter"/>
</dbReference>
<keyword evidence="8 11" id="KW-0443">Lipid metabolism</keyword>
<dbReference type="GO" id="GO:0080019">
    <property type="term" value="F:alcohol-forming very long-chain fatty acyl-CoA reductase activity"/>
    <property type="evidence" value="ECO:0007669"/>
    <property type="project" value="InterPro"/>
</dbReference>
<evidence type="ECO:0000259" key="13">
    <source>
        <dbReference type="Pfam" id="PF07993"/>
    </source>
</evidence>
<evidence type="ECO:0000256" key="10">
    <source>
        <dbReference type="ARBA" id="ARBA00052530"/>
    </source>
</evidence>
<dbReference type="Pfam" id="PF03015">
    <property type="entry name" value="Sterile"/>
    <property type="match status" value="1"/>
</dbReference>
<evidence type="ECO:0000259" key="12">
    <source>
        <dbReference type="Pfam" id="PF03015"/>
    </source>
</evidence>
<evidence type="ECO:0000256" key="2">
    <source>
        <dbReference type="ARBA" id="ARBA00005928"/>
    </source>
</evidence>
<evidence type="ECO:0000256" key="1">
    <source>
        <dbReference type="ARBA" id="ARBA00004141"/>
    </source>
</evidence>
<dbReference type="Gene3D" id="3.40.50.720">
    <property type="entry name" value="NAD(P)-binding Rossmann-like Domain"/>
    <property type="match status" value="1"/>
</dbReference>
<dbReference type="GeneID" id="6499850"/>
<keyword evidence="5 11" id="KW-0521">NADP</keyword>